<dbReference type="InterPro" id="IPR001279">
    <property type="entry name" value="Metallo-B-lactamas"/>
</dbReference>
<gene>
    <name evidence="3" type="ORF">BU16DRAFT_531686</name>
</gene>
<dbReference type="PANTHER" id="PTHR42951:SF4">
    <property type="entry name" value="ACYL-COENZYME A THIOESTERASE MBLAC2"/>
    <property type="match status" value="1"/>
</dbReference>
<dbReference type="Pfam" id="PF00753">
    <property type="entry name" value="Lactamase_B"/>
    <property type="match status" value="1"/>
</dbReference>
<dbReference type="InterPro" id="IPR050855">
    <property type="entry name" value="NDM-1-like"/>
</dbReference>
<protein>
    <recommendedName>
        <fullName evidence="2">Metallo-beta-lactamase domain-containing protein</fullName>
    </recommendedName>
</protein>
<proteinExistence type="predicted"/>
<dbReference type="EMBL" id="MU004199">
    <property type="protein sequence ID" value="KAF2489368.1"/>
    <property type="molecule type" value="Genomic_DNA"/>
</dbReference>
<dbReference type="SMART" id="SM00849">
    <property type="entry name" value="Lactamase_B"/>
    <property type="match status" value="1"/>
</dbReference>
<evidence type="ECO:0000256" key="1">
    <source>
        <dbReference type="SAM" id="MobiDB-lite"/>
    </source>
</evidence>
<dbReference type="PANTHER" id="PTHR42951">
    <property type="entry name" value="METALLO-BETA-LACTAMASE DOMAIN-CONTAINING"/>
    <property type="match status" value="1"/>
</dbReference>
<dbReference type="Proteomes" id="UP000799750">
    <property type="component" value="Unassembled WGS sequence"/>
</dbReference>
<organism evidence="3 4">
    <name type="scientific">Lophium mytilinum</name>
    <dbReference type="NCBI Taxonomy" id="390894"/>
    <lineage>
        <taxon>Eukaryota</taxon>
        <taxon>Fungi</taxon>
        <taxon>Dikarya</taxon>
        <taxon>Ascomycota</taxon>
        <taxon>Pezizomycotina</taxon>
        <taxon>Dothideomycetes</taxon>
        <taxon>Pleosporomycetidae</taxon>
        <taxon>Mytilinidiales</taxon>
        <taxon>Mytilinidiaceae</taxon>
        <taxon>Lophium</taxon>
    </lineage>
</organism>
<feature type="region of interest" description="Disordered" evidence="1">
    <location>
        <begin position="130"/>
        <end position="158"/>
    </location>
</feature>
<evidence type="ECO:0000313" key="4">
    <source>
        <dbReference type="Proteomes" id="UP000799750"/>
    </source>
</evidence>
<evidence type="ECO:0000313" key="3">
    <source>
        <dbReference type="EMBL" id="KAF2489368.1"/>
    </source>
</evidence>
<dbReference type="CDD" id="cd06262">
    <property type="entry name" value="metallo-hydrolase-like_MBL-fold"/>
    <property type="match status" value="1"/>
</dbReference>
<dbReference type="InterPro" id="IPR036866">
    <property type="entry name" value="RibonucZ/Hydroxyglut_hydro"/>
</dbReference>
<evidence type="ECO:0000259" key="2">
    <source>
        <dbReference type="SMART" id="SM00849"/>
    </source>
</evidence>
<dbReference type="OrthoDB" id="3341310at2759"/>
<accession>A0A6A6QAB2</accession>
<dbReference type="SUPFAM" id="SSF56281">
    <property type="entry name" value="Metallo-hydrolase/oxidoreductase"/>
    <property type="match status" value="1"/>
</dbReference>
<reference evidence="3" key="1">
    <citation type="journal article" date="2020" name="Stud. Mycol.">
        <title>101 Dothideomycetes genomes: a test case for predicting lifestyles and emergence of pathogens.</title>
        <authorList>
            <person name="Haridas S."/>
            <person name="Albert R."/>
            <person name="Binder M."/>
            <person name="Bloem J."/>
            <person name="Labutti K."/>
            <person name="Salamov A."/>
            <person name="Andreopoulos B."/>
            <person name="Baker S."/>
            <person name="Barry K."/>
            <person name="Bills G."/>
            <person name="Bluhm B."/>
            <person name="Cannon C."/>
            <person name="Castanera R."/>
            <person name="Culley D."/>
            <person name="Daum C."/>
            <person name="Ezra D."/>
            <person name="Gonzalez J."/>
            <person name="Henrissat B."/>
            <person name="Kuo A."/>
            <person name="Liang C."/>
            <person name="Lipzen A."/>
            <person name="Lutzoni F."/>
            <person name="Magnuson J."/>
            <person name="Mondo S."/>
            <person name="Nolan M."/>
            <person name="Ohm R."/>
            <person name="Pangilinan J."/>
            <person name="Park H.-J."/>
            <person name="Ramirez L."/>
            <person name="Alfaro M."/>
            <person name="Sun H."/>
            <person name="Tritt A."/>
            <person name="Yoshinaga Y."/>
            <person name="Zwiers L.-H."/>
            <person name="Turgeon B."/>
            <person name="Goodwin S."/>
            <person name="Spatafora J."/>
            <person name="Crous P."/>
            <person name="Grigoriev I."/>
        </authorList>
    </citation>
    <scope>NUCLEOTIDE SEQUENCE</scope>
    <source>
        <strain evidence="3">CBS 269.34</strain>
    </source>
</reference>
<name>A0A6A6QAB2_9PEZI</name>
<feature type="domain" description="Metallo-beta-lactamase" evidence="2">
    <location>
        <begin position="55"/>
        <end position="287"/>
    </location>
</feature>
<dbReference type="Gene3D" id="3.60.15.10">
    <property type="entry name" value="Ribonuclease Z/Hydroxyacylglutathione hydrolase-like"/>
    <property type="match status" value="1"/>
</dbReference>
<dbReference type="AlphaFoldDB" id="A0A6A6QAB2"/>
<sequence>MSSRTRSSPSTLPLPRSTPSCPFTIRRINPSAYLIRENDNFGEHPHIYAKICSSDTFSIIVLSDTGVGTNIPNPHYSSSSSQSSQPKFWNIGTFLEHTINPGSRMPNVVITTHCHYDHILGIEHLPQADPPLPSSVSASHRHGVDTTSKPPLAHEPTRKQPTIVLASSNSIDFLSPYSRLQRHSLCDRLNLRAPWYRITWAKDLSYVTYEDPLGGLPLQTNIQILHTPGHTPDSLSWFDAETRLLCVGDSLYETESQETRDTPWGEEPRAAVILVKESVLCDWWASLAKVLDFVEERNAEVEDVADVADQEEKMAGAAQDGIGSPPTHGLTFESLVHSDIGEEWRSIDVVPLPPKLRPRVLICAGHVTVNVDAAECLLAMQGFMARILRDEVPRKRLPDARGEETWFWDDLLDSSREEKGSAQAGRFSLVSPLRVIEKGRRKIPREDWALCGC</sequence>
<keyword evidence="4" id="KW-1185">Reference proteome</keyword>